<dbReference type="PANTHER" id="PTHR11394">
    <property type="entry name" value="TASTE RECEPTOR TYPE 2"/>
    <property type="match status" value="1"/>
</dbReference>
<keyword evidence="5 13" id="KW-0812">Transmembrane</keyword>
<evidence type="ECO:0000256" key="8">
    <source>
        <dbReference type="ARBA" id="ARBA00023136"/>
    </source>
</evidence>
<keyword evidence="8 13" id="KW-0472">Membrane</keyword>
<feature type="transmembrane region" description="Helical" evidence="13">
    <location>
        <begin position="20"/>
        <end position="42"/>
    </location>
</feature>
<evidence type="ECO:0000256" key="12">
    <source>
        <dbReference type="RuleBase" id="RU004423"/>
    </source>
</evidence>
<keyword evidence="6 13" id="KW-1133">Transmembrane helix</keyword>
<proteinExistence type="inferred from homology"/>
<evidence type="ECO:0000313" key="15">
    <source>
        <dbReference type="RefSeq" id="XP_015263252.1"/>
    </source>
</evidence>
<evidence type="ECO:0000256" key="10">
    <source>
        <dbReference type="ARBA" id="ARBA00023224"/>
    </source>
</evidence>
<evidence type="ECO:0000256" key="3">
    <source>
        <dbReference type="ARBA" id="ARBA00022480"/>
    </source>
</evidence>
<evidence type="ECO:0000256" key="4">
    <source>
        <dbReference type="ARBA" id="ARBA00022606"/>
    </source>
</evidence>
<keyword evidence="10" id="KW-0807">Transducer</keyword>
<protein>
    <recommendedName>
        <fullName evidence="11">Taste receptor type 2 member 40</fullName>
    </recommendedName>
</protein>
<accession>A0ABM1JP65</accession>
<evidence type="ECO:0000256" key="11">
    <source>
        <dbReference type="ARBA" id="ARBA00044110"/>
    </source>
</evidence>
<evidence type="ECO:0000256" key="2">
    <source>
        <dbReference type="ARBA" id="ARBA00007376"/>
    </source>
</evidence>
<sequence>MISFFKQAYNLNEFQLMINIMWTFTNNVSLWFAAWLSVLYFVKITIFSHPFFLQMKQRFSRLLPWLLLGSVVFSAMHIEQVRCNGTGIEDLSTQAHLSAIKVLAFFAVLYLSSFVAVALRSELAWKRYEHNWISILLETVGGIYPSGHAIILIINNPKLKQAWMQMLHHLKCSLSEASS</sequence>
<dbReference type="RefSeq" id="XP_015263252.1">
    <property type="nucleotide sequence ID" value="XM_015407766.1"/>
</dbReference>
<gene>
    <name evidence="15" type="primary">LOC107107464</name>
</gene>
<keyword evidence="3" id="KW-0919">Taste</keyword>
<evidence type="ECO:0000256" key="7">
    <source>
        <dbReference type="ARBA" id="ARBA00023040"/>
    </source>
</evidence>
<keyword evidence="9" id="KW-0675">Receptor</keyword>
<comment type="subcellular location">
    <subcellularLocation>
        <location evidence="1">Membrane</location>
        <topology evidence="1">Multi-pass membrane protein</topology>
    </subcellularLocation>
</comment>
<keyword evidence="7" id="KW-0297">G-protein coupled receptor</keyword>
<dbReference type="InterPro" id="IPR007960">
    <property type="entry name" value="TAS2R"/>
</dbReference>
<organism evidence="14 15">
    <name type="scientific">Gekko japonicus</name>
    <name type="common">Schlegel's Japanese gecko</name>
    <dbReference type="NCBI Taxonomy" id="146911"/>
    <lineage>
        <taxon>Eukaryota</taxon>
        <taxon>Metazoa</taxon>
        <taxon>Chordata</taxon>
        <taxon>Craniata</taxon>
        <taxon>Vertebrata</taxon>
        <taxon>Euteleostomi</taxon>
        <taxon>Lepidosauria</taxon>
        <taxon>Squamata</taxon>
        <taxon>Bifurcata</taxon>
        <taxon>Gekkota</taxon>
        <taxon>Gekkonidae</taxon>
        <taxon>Gekkoninae</taxon>
        <taxon>Gekko</taxon>
    </lineage>
</organism>
<dbReference type="PANTHER" id="PTHR11394:SF47">
    <property type="entry name" value="TASTE RECEPTOR TYPE 2 MEMBER 40"/>
    <property type="match status" value="1"/>
</dbReference>
<evidence type="ECO:0000256" key="13">
    <source>
        <dbReference type="SAM" id="Phobius"/>
    </source>
</evidence>
<feature type="transmembrane region" description="Helical" evidence="13">
    <location>
        <begin position="98"/>
        <end position="119"/>
    </location>
</feature>
<evidence type="ECO:0000256" key="9">
    <source>
        <dbReference type="ARBA" id="ARBA00023170"/>
    </source>
</evidence>
<name>A0ABM1JP65_GEKJA</name>
<evidence type="ECO:0000256" key="5">
    <source>
        <dbReference type="ARBA" id="ARBA00022692"/>
    </source>
</evidence>
<dbReference type="Pfam" id="PF05296">
    <property type="entry name" value="TAS2R"/>
    <property type="match status" value="2"/>
</dbReference>
<evidence type="ECO:0000313" key="14">
    <source>
        <dbReference type="Proteomes" id="UP000694871"/>
    </source>
</evidence>
<evidence type="ECO:0000256" key="6">
    <source>
        <dbReference type="ARBA" id="ARBA00022989"/>
    </source>
</evidence>
<reference evidence="15" key="1">
    <citation type="submission" date="2025-08" db="UniProtKB">
        <authorList>
            <consortium name="RefSeq"/>
        </authorList>
    </citation>
    <scope>IDENTIFICATION</scope>
</reference>
<comment type="similarity">
    <text evidence="2 12">Belongs to the G-protein coupled receptor T2R family.</text>
</comment>
<evidence type="ECO:0000256" key="1">
    <source>
        <dbReference type="ARBA" id="ARBA00004141"/>
    </source>
</evidence>
<feature type="transmembrane region" description="Helical" evidence="13">
    <location>
        <begin position="131"/>
        <end position="154"/>
    </location>
</feature>
<keyword evidence="4" id="KW-0716">Sensory transduction</keyword>
<dbReference type="GeneID" id="107107464"/>
<feature type="transmembrane region" description="Helical" evidence="13">
    <location>
        <begin position="62"/>
        <end position="78"/>
    </location>
</feature>
<keyword evidence="14" id="KW-1185">Reference proteome</keyword>
<dbReference type="Proteomes" id="UP000694871">
    <property type="component" value="Unplaced"/>
</dbReference>